<protein>
    <submittedName>
        <fullName evidence="5">Amino acid ABC transporter</fullName>
    </submittedName>
</protein>
<evidence type="ECO:0000256" key="1">
    <source>
        <dbReference type="ARBA" id="ARBA00010062"/>
    </source>
</evidence>
<accession>A0A1Q8ZNK2</accession>
<keyword evidence="6" id="KW-1185">Reference proteome</keyword>
<evidence type="ECO:0000256" key="3">
    <source>
        <dbReference type="SAM" id="SignalP"/>
    </source>
</evidence>
<reference evidence="5 6" key="1">
    <citation type="submission" date="2016-09" db="EMBL/GenBank/DDBJ databases">
        <title>Rhizobium oryziradicis sp. nov., isolated from the root of rice.</title>
        <authorList>
            <person name="Zhao J."/>
            <person name="Zhang X."/>
        </authorList>
    </citation>
    <scope>NUCLEOTIDE SEQUENCE [LARGE SCALE GENOMIC DNA]</scope>
    <source>
        <strain evidence="5 6">N19</strain>
    </source>
</reference>
<evidence type="ECO:0000256" key="2">
    <source>
        <dbReference type="ARBA" id="ARBA00022729"/>
    </source>
</evidence>
<dbReference type="CDD" id="cd06342">
    <property type="entry name" value="PBP1_ABC_LIVBP-like"/>
    <property type="match status" value="1"/>
</dbReference>
<dbReference type="STRING" id="1867956.BJF95_21625"/>
<evidence type="ECO:0000313" key="6">
    <source>
        <dbReference type="Proteomes" id="UP000186894"/>
    </source>
</evidence>
<sequence>MTFRPALSVIFTSTLLCAAPAFSMTIGLVAPQHGPYALLGEQMEAGARAASQASDDKLVMIDESCEAGSGTAIADELIAAKVDAAIGFLCSESLETSLPKLADAHIPALTLSVRWPTIMEDALKKHWPFYRMAPSNKAETSKIVDVLVSQWPGFAVALIDDGTIRGRELVDSLRAPLEQRGMKAVFNDTYRPGQEQQISLVRRLKKAGATHVFIGGDRADISIIARDAKAESIALTVMGGDGMRAADRPVPLADSVLAVTTPNYATLPSAQAVTAKFRKNNIEPDGYTLPAYAAVQFLNAASQQADNQPLGDAIAKTMVQTVIGPISFDAHHELSENPYQLLEWRDGAFQTPLTQ</sequence>
<dbReference type="InterPro" id="IPR028082">
    <property type="entry name" value="Peripla_BP_I"/>
</dbReference>
<dbReference type="EMBL" id="MKIM01000028">
    <property type="protein sequence ID" value="OLP43475.1"/>
    <property type="molecule type" value="Genomic_DNA"/>
</dbReference>
<evidence type="ECO:0000259" key="4">
    <source>
        <dbReference type="Pfam" id="PF13458"/>
    </source>
</evidence>
<name>A0A1Q8ZNK2_9HYPH</name>
<organism evidence="5 6">
    <name type="scientific">Rhizobium oryziradicis</name>
    <dbReference type="NCBI Taxonomy" id="1867956"/>
    <lineage>
        <taxon>Bacteria</taxon>
        <taxon>Pseudomonadati</taxon>
        <taxon>Pseudomonadota</taxon>
        <taxon>Alphaproteobacteria</taxon>
        <taxon>Hyphomicrobiales</taxon>
        <taxon>Rhizobiaceae</taxon>
        <taxon>Rhizobium/Agrobacterium group</taxon>
        <taxon>Rhizobium</taxon>
    </lineage>
</organism>
<dbReference type="AlphaFoldDB" id="A0A1Q8ZNK2"/>
<evidence type="ECO:0000313" key="5">
    <source>
        <dbReference type="EMBL" id="OLP43475.1"/>
    </source>
</evidence>
<keyword evidence="2 3" id="KW-0732">Signal</keyword>
<dbReference type="SUPFAM" id="SSF53822">
    <property type="entry name" value="Periplasmic binding protein-like I"/>
    <property type="match status" value="1"/>
</dbReference>
<dbReference type="Gene3D" id="3.40.50.2300">
    <property type="match status" value="2"/>
</dbReference>
<comment type="similarity">
    <text evidence="1">Belongs to the leucine-binding protein family.</text>
</comment>
<comment type="caution">
    <text evidence="5">The sequence shown here is derived from an EMBL/GenBank/DDBJ whole genome shotgun (WGS) entry which is preliminary data.</text>
</comment>
<dbReference type="InterPro" id="IPR028081">
    <property type="entry name" value="Leu-bd"/>
</dbReference>
<feature type="domain" description="Leucine-binding protein" evidence="4">
    <location>
        <begin position="24"/>
        <end position="347"/>
    </location>
</feature>
<gene>
    <name evidence="5" type="ORF">BJF95_21625</name>
</gene>
<dbReference type="PANTHER" id="PTHR47151">
    <property type="entry name" value="LEU/ILE/VAL-BINDING ABC TRANSPORTER SUBUNIT"/>
    <property type="match status" value="1"/>
</dbReference>
<dbReference type="OrthoDB" id="8439308at2"/>
<feature type="signal peptide" evidence="3">
    <location>
        <begin position="1"/>
        <end position="18"/>
    </location>
</feature>
<dbReference type="Pfam" id="PF13458">
    <property type="entry name" value="Peripla_BP_6"/>
    <property type="match status" value="1"/>
</dbReference>
<dbReference type="PANTHER" id="PTHR47151:SF2">
    <property type="entry name" value="AMINO ACID BINDING PROTEIN"/>
    <property type="match status" value="1"/>
</dbReference>
<proteinExistence type="inferred from homology"/>
<feature type="chain" id="PRO_5012435214" evidence="3">
    <location>
        <begin position="19"/>
        <end position="355"/>
    </location>
</feature>
<dbReference type="Proteomes" id="UP000186894">
    <property type="component" value="Unassembled WGS sequence"/>
</dbReference>